<dbReference type="EMBL" id="AAPH01000013">
    <property type="protein sequence ID" value="EAS43183.1"/>
    <property type="molecule type" value="Genomic_DNA"/>
</dbReference>
<accession>Q1Z3P5</accession>
<protein>
    <submittedName>
        <fullName evidence="1">Uncharacterized protein</fullName>
    </submittedName>
</protein>
<sequence length="31" mass="3528">MIEIEKLSEKYVEQALALKVSDEQLMFVGSV</sequence>
<gene>
    <name evidence="1" type="ORF">P3TCK_09703</name>
</gene>
<proteinExistence type="predicted"/>
<evidence type="ECO:0000313" key="1">
    <source>
        <dbReference type="EMBL" id="EAS43183.1"/>
    </source>
</evidence>
<dbReference type="AlphaFoldDB" id="Q1Z3P5"/>
<dbReference type="Proteomes" id="UP000003789">
    <property type="component" value="Unassembled WGS sequence"/>
</dbReference>
<comment type="caution">
    <text evidence="1">The sequence shown here is derived from an EMBL/GenBank/DDBJ whole genome shotgun (WGS) entry which is preliminary data.</text>
</comment>
<dbReference type="HOGENOM" id="CLU_3397865_0_0_6"/>
<reference evidence="1 2" key="1">
    <citation type="submission" date="2006-03" db="EMBL/GenBank/DDBJ databases">
        <authorList>
            <person name="Bartlett D.H."/>
            <person name="Valle G."/>
            <person name="Lauro F.M."/>
            <person name="Vezzi A."/>
            <person name="Simonato F."/>
            <person name="Eloe E."/>
            <person name="Vitulo N."/>
            <person name="Stratton T.K."/>
            <person name="D'angelo M."/>
            <person name="Ferriera S."/>
            <person name="Johnson J."/>
            <person name="Kravitz S."/>
            <person name="Beeson K."/>
            <person name="Sutton G."/>
            <person name="Rogers Y."/>
            <person name="Friedman R."/>
            <person name="Frazier M."/>
            <person name="Venter J.C."/>
        </authorList>
    </citation>
    <scope>NUCLEOTIDE SEQUENCE [LARGE SCALE GENOMIC DNA]</scope>
    <source>
        <strain evidence="1 2">3TCK</strain>
    </source>
</reference>
<evidence type="ECO:0000313" key="2">
    <source>
        <dbReference type="Proteomes" id="UP000003789"/>
    </source>
</evidence>
<name>Q1Z3P5_9GAMM</name>
<organism evidence="1 2">
    <name type="scientific">Photobacterium profundum 3TCK</name>
    <dbReference type="NCBI Taxonomy" id="314280"/>
    <lineage>
        <taxon>Bacteria</taxon>
        <taxon>Pseudomonadati</taxon>
        <taxon>Pseudomonadota</taxon>
        <taxon>Gammaproteobacteria</taxon>
        <taxon>Vibrionales</taxon>
        <taxon>Vibrionaceae</taxon>
        <taxon>Photobacterium</taxon>
    </lineage>
</organism>